<proteinExistence type="predicted"/>
<sequence>MPILAPIPSLMALSQRLIGHAGFGQTPVSRVMQDIRCKESCPLSQWLRLFLMMEWNIQMIMTLSVFSSPTRLLVATSPLLTVHGSGKLIIHTSCLTNLSYVHHYPCHQPKTPHVPLLAHRNNTQRCNRGDALEAIPRTTKNGAAWEANKDFEFLEVKEALAFLQQNPNKIWFVDCQWPAGIDVELRKMMKDDYRNNTSAVLEDFRPGPPTKGIPGNSTIVTVTHSLIYPHSLKLLQSYIGFA</sequence>
<reference evidence="1" key="1">
    <citation type="submission" date="2023-03" db="EMBL/GenBank/DDBJ databases">
        <title>Massive genome expansion in bonnet fungi (Mycena s.s.) driven by repeated elements and novel gene families across ecological guilds.</title>
        <authorList>
            <consortium name="Lawrence Berkeley National Laboratory"/>
            <person name="Harder C.B."/>
            <person name="Miyauchi S."/>
            <person name="Viragh M."/>
            <person name="Kuo A."/>
            <person name="Thoen E."/>
            <person name="Andreopoulos B."/>
            <person name="Lu D."/>
            <person name="Skrede I."/>
            <person name="Drula E."/>
            <person name="Henrissat B."/>
            <person name="Morin E."/>
            <person name="Kohler A."/>
            <person name="Barry K."/>
            <person name="LaButti K."/>
            <person name="Morin E."/>
            <person name="Salamov A."/>
            <person name="Lipzen A."/>
            <person name="Mereny Z."/>
            <person name="Hegedus B."/>
            <person name="Baldrian P."/>
            <person name="Stursova M."/>
            <person name="Weitz H."/>
            <person name="Taylor A."/>
            <person name="Grigoriev I.V."/>
            <person name="Nagy L.G."/>
            <person name="Martin F."/>
            <person name="Kauserud H."/>
        </authorList>
    </citation>
    <scope>NUCLEOTIDE SEQUENCE</scope>
    <source>
        <strain evidence="1">CBHHK067</strain>
    </source>
</reference>
<keyword evidence="2" id="KW-1185">Reference proteome</keyword>
<gene>
    <name evidence="1" type="ORF">B0H17DRAFT_1140616</name>
</gene>
<name>A0AAD7D231_MYCRO</name>
<evidence type="ECO:0000313" key="2">
    <source>
        <dbReference type="Proteomes" id="UP001221757"/>
    </source>
</evidence>
<dbReference type="AlphaFoldDB" id="A0AAD7D231"/>
<dbReference type="EMBL" id="JARKIE010000155">
    <property type="protein sequence ID" value="KAJ7674367.1"/>
    <property type="molecule type" value="Genomic_DNA"/>
</dbReference>
<evidence type="ECO:0000313" key="1">
    <source>
        <dbReference type="EMBL" id="KAJ7674367.1"/>
    </source>
</evidence>
<protein>
    <submittedName>
        <fullName evidence="1">Uncharacterized protein</fullName>
    </submittedName>
</protein>
<accession>A0AAD7D231</accession>
<comment type="caution">
    <text evidence="1">The sequence shown here is derived from an EMBL/GenBank/DDBJ whole genome shotgun (WGS) entry which is preliminary data.</text>
</comment>
<organism evidence="1 2">
    <name type="scientific">Mycena rosella</name>
    <name type="common">Pink bonnet</name>
    <name type="synonym">Agaricus rosellus</name>
    <dbReference type="NCBI Taxonomy" id="1033263"/>
    <lineage>
        <taxon>Eukaryota</taxon>
        <taxon>Fungi</taxon>
        <taxon>Dikarya</taxon>
        <taxon>Basidiomycota</taxon>
        <taxon>Agaricomycotina</taxon>
        <taxon>Agaricomycetes</taxon>
        <taxon>Agaricomycetidae</taxon>
        <taxon>Agaricales</taxon>
        <taxon>Marasmiineae</taxon>
        <taxon>Mycenaceae</taxon>
        <taxon>Mycena</taxon>
    </lineage>
</organism>
<dbReference type="Proteomes" id="UP001221757">
    <property type="component" value="Unassembled WGS sequence"/>
</dbReference>